<dbReference type="EMBL" id="BAABME010008131">
    <property type="protein sequence ID" value="GAA0172451.1"/>
    <property type="molecule type" value="Genomic_DNA"/>
</dbReference>
<sequence length="88" mass="9550">MEASLEGIQTTEGLGDLVHGLDVGRESCSSSPLIKLLRVPSKPCRLSWTKPAYSWRPSKVSTSYVTGPTILRTMYGLSQVDSSFPGFS</sequence>
<evidence type="ECO:0000313" key="2">
    <source>
        <dbReference type="Proteomes" id="UP001454036"/>
    </source>
</evidence>
<keyword evidence="2" id="KW-1185">Reference proteome</keyword>
<dbReference type="AlphaFoldDB" id="A0AAV3R9V1"/>
<name>A0AAV3R9V1_LITER</name>
<proteinExistence type="predicted"/>
<gene>
    <name evidence="1" type="ORF">LIER_26276</name>
</gene>
<reference evidence="1 2" key="1">
    <citation type="submission" date="2024-01" db="EMBL/GenBank/DDBJ databases">
        <title>The complete chloroplast genome sequence of Lithospermum erythrorhizon: insights into the phylogenetic relationship among Boraginaceae species and the maternal lineages of purple gromwells.</title>
        <authorList>
            <person name="Okada T."/>
            <person name="Watanabe K."/>
        </authorList>
    </citation>
    <scope>NUCLEOTIDE SEQUENCE [LARGE SCALE GENOMIC DNA]</scope>
</reference>
<comment type="caution">
    <text evidence="1">The sequence shown here is derived from an EMBL/GenBank/DDBJ whole genome shotgun (WGS) entry which is preliminary data.</text>
</comment>
<organism evidence="1 2">
    <name type="scientific">Lithospermum erythrorhizon</name>
    <name type="common">Purple gromwell</name>
    <name type="synonym">Lithospermum officinale var. erythrorhizon</name>
    <dbReference type="NCBI Taxonomy" id="34254"/>
    <lineage>
        <taxon>Eukaryota</taxon>
        <taxon>Viridiplantae</taxon>
        <taxon>Streptophyta</taxon>
        <taxon>Embryophyta</taxon>
        <taxon>Tracheophyta</taxon>
        <taxon>Spermatophyta</taxon>
        <taxon>Magnoliopsida</taxon>
        <taxon>eudicotyledons</taxon>
        <taxon>Gunneridae</taxon>
        <taxon>Pentapetalae</taxon>
        <taxon>asterids</taxon>
        <taxon>lamiids</taxon>
        <taxon>Boraginales</taxon>
        <taxon>Boraginaceae</taxon>
        <taxon>Boraginoideae</taxon>
        <taxon>Lithospermeae</taxon>
        <taxon>Lithospermum</taxon>
    </lineage>
</organism>
<accession>A0AAV3R9V1</accession>
<evidence type="ECO:0000313" key="1">
    <source>
        <dbReference type="EMBL" id="GAA0172451.1"/>
    </source>
</evidence>
<protein>
    <submittedName>
        <fullName evidence="1">Uncharacterized protein</fullName>
    </submittedName>
</protein>
<dbReference type="Proteomes" id="UP001454036">
    <property type="component" value="Unassembled WGS sequence"/>
</dbReference>